<dbReference type="EMBL" id="JACXVP010000003">
    <property type="protein sequence ID" value="KAG5616130.1"/>
    <property type="molecule type" value="Genomic_DNA"/>
</dbReference>
<sequence>MPLGSYVGTLGTFLEAKASAVGDEDLCIHPDVELPEGYKLPKFEVFNGIGDPKAHLRMYCDKLVGVGRDERILMKLFMRSLTGEALSWYIEQDPRKWDEWVDMATDFMNRFGFNVENAPDWFYIQNLKKKPSESRGLCAIRWTEKSFADIIKLGERIEEGIKNGTIINLEALQATNKALQSGGMTEN</sequence>
<dbReference type="OrthoDB" id="1301754at2759"/>
<protein>
    <recommendedName>
        <fullName evidence="3">Retrotransposon gag domain-containing protein</fullName>
    </recommendedName>
</protein>
<accession>A0A9J5ZVZ1</accession>
<name>A0A9J5ZVZ1_SOLCO</name>
<dbReference type="PANTHER" id="PTHR33223">
    <property type="entry name" value="CCHC-TYPE DOMAIN-CONTAINING PROTEIN"/>
    <property type="match status" value="1"/>
</dbReference>
<dbReference type="AlphaFoldDB" id="A0A9J5ZVZ1"/>
<evidence type="ECO:0000313" key="2">
    <source>
        <dbReference type="Proteomes" id="UP000824120"/>
    </source>
</evidence>
<reference evidence="1 2" key="1">
    <citation type="submission" date="2020-09" db="EMBL/GenBank/DDBJ databases">
        <title>De no assembly of potato wild relative species, Solanum commersonii.</title>
        <authorList>
            <person name="Cho K."/>
        </authorList>
    </citation>
    <scope>NUCLEOTIDE SEQUENCE [LARGE SCALE GENOMIC DNA]</scope>
    <source>
        <strain evidence="1">LZ3.2</strain>
        <tissue evidence="1">Leaf</tissue>
    </source>
</reference>
<evidence type="ECO:0000313" key="1">
    <source>
        <dbReference type="EMBL" id="KAG5616130.1"/>
    </source>
</evidence>
<dbReference type="Proteomes" id="UP000824120">
    <property type="component" value="Chromosome 3"/>
</dbReference>
<organism evidence="1 2">
    <name type="scientific">Solanum commersonii</name>
    <name type="common">Commerson's wild potato</name>
    <name type="synonym">Commerson's nightshade</name>
    <dbReference type="NCBI Taxonomy" id="4109"/>
    <lineage>
        <taxon>Eukaryota</taxon>
        <taxon>Viridiplantae</taxon>
        <taxon>Streptophyta</taxon>
        <taxon>Embryophyta</taxon>
        <taxon>Tracheophyta</taxon>
        <taxon>Spermatophyta</taxon>
        <taxon>Magnoliopsida</taxon>
        <taxon>eudicotyledons</taxon>
        <taxon>Gunneridae</taxon>
        <taxon>Pentapetalae</taxon>
        <taxon>asterids</taxon>
        <taxon>lamiids</taxon>
        <taxon>Solanales</taxon>
        <taxon>Solanaceae</taxon>
        <taxon>Solanoideae</taxon>
        <taxon>Solaneae</taxon>
        <taxon>Solanum</taxon>
    </lineage>
</organism>
<dbReference type="PANTHER" id="PTHR33223:SF8">
    <property type="entry name" value="OS04G0172440 PROTEIN"/>
    <property type="match status" value="1"/>
</dbReference>
<comment type="caution">
    <text evidence="1">The sequence shown here is derived from an EMBL/GenBank/DDBJ whole genome shotgun (WGS) entry which is preliminary data.</text>
</comment>
<evidence type="ECO:0008006" key="3">
    <source>
        <dbReference type="Google" id="ProtNLM"/>
    </source>
</evidence>
<gene>
    <name evidence="1" type="ORF">H5410_015954</name>
</gene>
<proteinExistence type="predicted"/>
<keyword evidence="2" id="KW-1185">Reference proteome</keyword>